<dbReference type="AlphaFoldDB" id="A0AAW3EUU6"/>
<proteinExistence type="predicted"/>
<keyword evidence="2" id="KW-0472">Membrane</keyword>
<evidence type="ECO:0000313" key="3">
    <source>
        <dbReference type="EMBL" id="KGC10534.1"/>
    </source>
</evidence>
<dbReference type="EMBL" id="JPGG01000018">
    <property type="protein sequence ID" value="KGC10534.1"/>
    <property type="molecule type" value="Genomic_DNA"/>
</dbReference>
<organism evidence="3 4">
    <name type="scientific">Burkholderia gladioli</name>
    <name type="common">Pseudomonas marginata</name>
    <name type="synonym">Phytomonas marginata</name>
    <dbReference type="NCBI Taxonomy" id="28095"/>
    <lineage>
        <taxon>Bacteria</taxon>
        <taxon>Pseudomonadati</taxon>
        <taxon>Pseudomonadota</taxon>
        <taxon>Betaproteobacteria</taxon>
        <taxon>Burkholderiales</taxon>
        <taxon>Burkholderiaceae</taxon>
        <taxon>Burkholderia</taxon>
    </lineage>
</organism>
<name>A0AAW3EUU6_BURGA</name>
<gene>
    <name evidence="3" type="ORF">DM48_6791</name>
</gene>
<reference evidence="3 4" key="1">
    <citation type="submission" date="2014-04" db="EMBL/GenBank/DDBJ databases">
        <authorList>
            <person name="Bishop-Lilly K.A."/>
            <person name="Broomall S.M."/>
            <person name="Chain P.S."/>
            <person name="Chertkov O."/>
            <person name="Coyne S.R."/>
            <person name="Daligault H.E."/>
            <person name="Davenport K.W."/>
            <person name="Erkkila T."/>
            <person name="Frey K.G."/>
            <person name="Gibbons H.S."/>
            <person name="Gu W."/>
            <person name="Jaissle J."/>
            <person name="Johnson S.L."/>
            <person name="Koroleva G.I."/>
            <person name="Ladner J.T."/>
            <person name="Lo C.-C."/>
            <person name="Minogue T.D."/>
            <person name="Munk C."/>
            <person name="Palacios G.F."/>
            <person name="Redden C.L."/>
            <person name="Rosenzweig C.N."/>
            <person name="Scholz M.B."/>
            <person name="Teshima H."/>
            <person name="Xu Y."/>
        </authorList>
    </citation>
    <scope>NUCLEOTIDE SEQUENCE [LARGE SCALE GENOMIC DNA]</scope>
    <source>
        <strain evidence="4">gladioli</strain>
    </source>
</reference>
<comment type="caution">
    <text evidence="3">The sequence shown here is derived from an EMBL/GenBank/DDBJ whole genome shotgun (WGS) entry which is preliminary data.</text>
</comment>
<keyword evidence="2" id="KW-0812">Transmembrane</keyword>
<feature type="region of interest" description="Disordered" evidence="1">
    <location>
        <begin position="53"/>
        <end position="75"/>
    </location>
</feature>
<keyword evidence="2" id="KW-1133">Transmembrane helix</keyword>
<sequence>MHDLLLVIHALDHLILTAGTHPAGALLAIVLVASSGGLFVAFAAVQLAGRSLGRAGGAGTTRRRREQGRETKSHT</sequence>
<dbReference type="Proteomes" id="UP000029590">
    <property type="component" value="Unassembled WGS sequence"/>
</dbReference>
<feature type="transmembrane region" description="Helical" evidence="2">
    <location>
        <begin position="23"/>
        <end position="45"/>
    </location>
</feature>
<accession>A0AAW3EUU6</accession>
<evidence type="ECO:0000256" key="2">
    <source>
        <dbReference type="SAM" id="Phobius"/>
    </source>
</evidence>
<evidence type="ECO:0000256" key="1">
    <source>
        <dbReference type="SAM" id="MobiDB-lite"/>
    </source>
</evidence>
<evidence type="ECO:0000313" key="4">
    <source>
        <dbReference type="Proteomes" id="UP000029590"/>
    </source>
</evidence>
<protein>
    <submittedName>
        <fullName evidence="3">Uncharacterized protein</fullName>
    </submittedName>
</protein>
<dbReference type="RefSeq" id="WP_036052681.1">
    <property type="nucleotide sequence ID" value="NZ_CADEVT010000029.1"/>
</dbReference>